<proteinExistence type="predicted"/>
<dbReference type="SUPFAM" id="SSF52540">
    <property type="entry name" value="P-loop containing nucleoside triphosphate hydrolases"/>
    <property type="match status" value="1"/>
</dbReference>
<keyword evidence="4" id="KW-1185">Reference proteome</keyword>
<dbReference type="InterPro" id="IPR029481">
    <property type="entry name" value="ABC_trans_N"/>
</dbReference>
<dbReference type="EMBL" id="JRKL02011161">
    <property type="protein sequence ID" value="KAF3945771.1"/>
    <property type="molecule type" value="Genomic_DNA"/>
</dbReference>
<evidence type="ECO:0000259" key="2">
    <source>
        <dbReference type="Pfam" id="PF14510"/>
    </source>
</evidence>
<dbReference type="PANTHER" id="PTHR48040">
    <property type="entry name" value="PLEIOTROPIC DRUG RESISTANCE PROTEIN 1-LIKE ISOFORM X1"/>
    <property type="match status" value="1"/>
</dbReference>
<dbReference type="GO" id="GO:0016887">
    <property type="term" value="F:ATP hydrolysis activity"/>
    <property type="evidence" value="ECO:0007669"/>
    <property type="project" value="InterPro"/>
</dbReference>
<dbReference type="InterPro" id="IPR003439">
    <property type="entry name" value="ABC_transporter-like_ATP-bd"/>
</dbReference>
<comment type="caution">
    <text evidence="3">The sequence shown here is derived from an EMBL/GenBank/DDBJ whole genome shotgun (WGS) entry which is preliminary data.</text>
</comment>
<organism evidence="3 4">
    <name type="scientific">Castanea mollissima</name>
    <name type="common">Chinese chestnut</name>
    <dbReference type="NCBI Taxonomy" id="60419"/>
    <lineage>
        <taxon>Eukaryota</taxon>
        <taxon>Viridiplantae</taxon>
        <taxon>Streptophyta</taxon>
        <taxon>Embryophyta</taxon>
        <taxon>Tracheophyta</taxon>
        <taxon>Spermatophyta</taxon>
        <taxon>Magnoliopsida</taxon>
        <taxon>eudicotyledons</taxon>
        <taxon>Gunneridae</taxon>
        <taxon>Pentapetalae</taxon>
        <taxon>rosids</taxon>
        <taxon>fabids</taxon>
        <taxon>Fagales</taxon>
        <taxon>Fagaceae</taxon>
        <taxon>Castanea</taxon>
    </lineage>
</organism>
<dbReference type="Proteomes" id="UP000737018">
    <property type="component" value="Unassembled WGS sequence"/>
</dbReference>
<dbReference type="InterPro" id="IPR027417">
    <property type="entry name" value="P-loop_NTPase"/>
</dbReference>
<reference evidence="3" key="1">
    <citation type="submission" date="2020-03" db="EMBL/GenBank/DDBJ databases">
        <title>Castanea mollissima Vanexum genome sequencing.</title>
        <authorList>
            <person name="Staton M."/>
        </authorList>
    </citation>
    <scope>NUCLEOTIDE SEQUENCE</scope>
    <source>
        <tissue evidence="3">Leaf</tissue>
    </source>
</reference>
<dbReference type="Gene3D" id="3.40.50.300">
    <property type="entry name" value="P-loop containing nucleotide triphosphate hydrolases"/>
    <property type="match status" value="1"/>
</dbReference>
<dbReference type="PANTHER" id="PTHR48040:SF60">
    <property type="entry name" value="ABC TRANSPORTER DOMAIN-CONTAINING PROTEIN"/>
    <property type="match status" value="1"/>
</dbReference>
<accession>A0A8J4Q9M6</accession>
<dbReference type="GO" id="GO:0005524">
    <property type="term" value="F:ATP binding"/>
    <property type="evidence" value="ECO:0007669"/>
    <property type="project" value="InterPro"/>
</dbReference>
<evidence type="ECO:0000313" key="3">
    <source>
        <dbReference type="EMBL" id="KAF3945771.1"/>
    </source>
</evidence>
<sequence length="327" mass="36568">MAAALAGDELVRSMSSKRMSFRSSSSKRSWASSSLRDAWTGQTDVFRKSGREDDEEELMWAALERLPTYDRLRKGMLKQALDNGRVGYQEVDVTNLGVQDKKHLIESILKVVEEDNEKLLRRVRARTDRVGIDIPKIEVRFEHLSIEGDAYIGARALPTLLNSSLNSIEAVLGLIKLLPSKKRVVKILRDVSGIVKPSRMTLLLGPPGSGKTTLLQALAGNMDKDLRISGRVSYCGHELSEFVPQRTCAYISQHDLHQGEMTVRETLDFSGRCLGVGTRYDLLTELSRREKEVGIKPDPEIDAFMKATAMAGQETSLVTDYVLKVCW</sequence>
<dbReference type="AlphaFoldDB" id="A0A8J4Q9M6"/>
<name>A0A8J4Q9M6_9ROSI</name>
<gene>
    <name evidence="3" type="ORF">CMV_027886</name>
</gene>
<protein>
    <recommendedName>
        <fullName evidence="5">ABC transporter domain-containing protein</fullName>
    </recommendedName>
</protein>
<dbReference type="Pfam" id="PF14510">
    <property type="entry name" value="ABC_trans_N"/>
    <property type="match status" value="1"/>
</dbReference>
<dbReference type="OrthoDB" id="66620at2759"/>
<evidence type="ECO:0008006" key="5">
    <source>
        <dbReference type="Google" id="ProtNLM"/>
    </source>
</evidence>
<dbReference type="Pfam" id="PF00005">
    <property type="entry name" value="ABC_tran"/>
    <property type="match status" value="1"/>
</dbReference>
<evidence type="ECO:0000313" key="4">
    <source>
        <dbReference type="Proteomes" id="UP000737018"/>
    </source>
</evidence>
<feature type="domain" description="Pleiotropic ABC efflux transporter N-terminal" evidence="2">
    <location>
        <begin position="113"/>
        <end position="162"/>
    </location>
</feature>
<evidence type="ECO:0000259" key="1">
    <source>
        <dbReference type="Pfam" id="PF00005"/>
    </source>
</evidence>
<feature type="domain" description="ABC transporter" evidence="1">
    <location>
        <begin position="188"/>
        <end position="312"/>
    </location>
</feature>